<evidence type="ECO:0000313" key="10">
    <source>
        <dbReference type="EMBL" id="SEP20098.1"/>
    </source>
</evidence>
<dbReference type="Pfam" id="PF00732">
    <property type="entry name" value="GMC_oxred_N"/>
    <property type="match status" value="1"/>
</dbReference>
<evidence type="ECO:0000256" key="5">
    <source>
        <dbReference type="PIRSR" id="PIRSR000137-2"/>
    </source>
</evidence>
<protein>
    <submittedName>
        <fullName evidence="10">Choline dehydrogenase</fullName>
    </submittedName>
</protein>
<name>A0A1H8VYW9_9ACTN</name>
<dbReference type="Gene3D" id="3.30.410.40">
    <property type="match status" value="1"/>
</dbReference>
<keyword evidence="11" id="KW-1185">Reference proteome</keyword>
<feature type="binding site" evidence="5">
    <location>
        <begin position="87"/>
        <end position="90"/>
    </location>
    <ligand>
        <name>FAD</name>
        <dbReference type="ChEBI" id="CHEBI:57692"/>
    </ligand>
</feature>
<evidence type="ECO:0000256" key="1">
    <source>
        <dbReference type="ARBA" id="ARBA00001974"/>
    </source>
</evidence>
<organism evidence="10 11">
    <name type="scientific">Trujillonella endophytica</name>
    <dbReference type="NCBI Taxonomy" id="673521"/>
    <lineage>
        <taxon>Bacteria</taxon>
        <taxon>Bacillati</taxon>
        <taxon>Actinomycetota</taxon>
        <taxon>Actinomycetes</taxon>
        <taxon>Geodermatophilales</taxon>
        <taxon>Geodermatophilaceae</taxon>
        <taxon>Trujillonella</taxon>
    </lineage>
</organism>
<feature type="domain" description="Glucose-methanol-choline oxidoreductase N-terminal" evidence="9">
    <location>
        <begin position="251"/>
        <end position="265"/>
    </location>
</feature>
<keyword evidence="3 6" id="KW-0285">Flavoprotein</keyword>
<sequence>MAYDEIVVGSGAGGAVVAARLSEDGTRSVLLLEAGPDFGSVDALPEPLRDPFVTFTGADWGWTANMTPERVLPYPRGRTLGGSTAVNAAVAMRPTPGDLDRWVRAGAPDWSLEACLPYFRRLESDPAGDPAVHGTGGPIPIRRQPRDGWQPITRAFAEEMAATGHPVIEDHNDHRVVGAGPTAHNVRDGIRWSTASAYLEPARSRSNLTIRAGVLVDRLLLDGDRVVGVEALTGEGRTERFEGARVTLAAGAVATPPILLRSGIGPADDLRGLGIPVVLDVPAVGRNLQDHTGAFVTALARPGVEQDPDNYFAFYSRSETEPWFLALLALFSPQALGSFYGDPSADPVIAISAGLARPHSRGTVTLAGRDPQVQPVIDLDFLSHPQDQADIRAGARAAWAALHGEHLCPLVKEVSPAVAAVIDDDDALLAHARANCGSGFHPVGTARMGAEPGPDVVTDQEGRVFGVPGLRIADASLIPLQVSSPTNLTCLMIGERIADSLLHDAD</sequence>
<gene>
    <name evidence="10" type="ORF">SAMN05660991_03876</name>
</gene>
<dbReference type="AlphaFoldDB" id="A0A1H8VYW9"/>
<evidence type="ECO:0000256" key="4">
    <source>
        <dbReference type="ARBA" id="ARBA00022827"/>
    </source>
</evidence>
<evidence type="ECO:0000256" key="3">
    <source>
        <dbReference type="ARBA" id="ARBA00022630"/>
    </source>
</evidence>
<feature type="region of interest" description="Disordered" evidence="7">
    <location>
        <begin position="127"/>
        <end position="146"/>
    </location>
</feature>
<dbReference type="GO" id="GO:0050660">
    <property type="term" value="F:flavin adenine dinucleotide binding"/>
    <property type="evidence" value="ECO:0007669"/>
    <property type="project" value="InterPro"/>
</dbReference>
<dbReference type="EMBL" id="FOEE01000014">
    <property type="protein sequence ID" value="SEP20098.1"/>
    <property type="molecule type" value="Genomic_DNA"/>
</dbReference>
<dbReference type="PIRSF" id="PIRSF000137">
    <property type="entry name" value="Alcohol_oxidase"/>
    <property type="match status" value="1"/>
</dbReference>
<dbReference type="Gene3D" id="3.50.50.60">
    <property type="entry name" value="FAD/NAD(P)-binding domain"/>
    <property type="match status" value="1"/>
</dbReference>
<proteinExistence type="inferred from homology"/>
<comment type="similarity">
    <text evidence="2 6">Belongs to the GMC oxidoreductase family.</text>
</comment>
<dbReference type="InterPro" id="IPR012132">
    <property type="entry name" value="GMC_OxRdtase"/>
</dbReference>
<dbReference type="RefSeq" id="WP_170861189.1">
    <property type="nucleotide sequence ID" value="NZ_FOEE01000014.1"/>
</dbReference>
<dbReference type="Pfam" id="PF05199">
    <property type="entry name" value="GMC_oxred_C"/>
    <property type="match status" value="1"/>
</dbReference>
<dbReference type="Proteomes" id="UP000198960">
    <property type="component" value="Unassembled WGS sequence"/>
</dbReference>
<dbReference type="PROSITE" id="PS00623">
    <property type="entry name" value="GMC_OXRED_1"/>
    <property type="match status" value="1"/>
</dbReference>
<dbReference type="InterPro" id="IPR000172">
    <property type="entry name" value="GMC_OxRdtase_N"/>
</dbReference>
<dbReference type="SUPFAM" id="SSF54373">
    <property type="entry name" value="FAD-linked reductases, C-terminal domain"/>
    <property type="match status" value="1"/>
</dbReference>
<dbReference type="InterPro" id="IPR036188">
    <property type="entry name" value="FAD/NAD-bd_sf"/>
</dbReference>
<comment type="cofactor">
    <cofactor evidence="1 5">
        <name>FAD</name>
        <dbReference type="ChEBI" id="CHEBI:57692"/>
    </cofactor>
</comment>
<evidence type="ECO:0000256" key="6">
    <source>
        <dbReference type="RuleBase" id="RU003968"/>
    </source>
</evidence>
<dbReference type="PANTHER" id="PTHR11552:SF147">
    <property type="entry name" value="CHOLINE DEHYDROGENASE, MITOCHONDRIAL"/>
    <property type="match status" value="1"/>
</dbReference>
<evidence type="ECO:0000259" key="8">
    <source>
        <dbReference type="PROSITE" id="PS00623"/>
    </source>
</evidence>
<dbReference type="InterPro" id="IPR007867">
    <property type="entry name" value="GMC_OxRtase_C"/>
</dbReference>
<evidence type="ECO:0000259" key="9">
    <source>
        <dbReference type="PROSITE" id="PS00624"/>
    </source>
</evidence>
<dbReference type="GO" id="GO:0016614">
    <property type="term" value="F:oxidoreductase activity, acting on CH-OH group of donors"/>
    <property type="evidence" value="ECO:0007669"/>
    <property type="project" value="InterPro"/>
</dbReference>
<feature type="domain" description="Glucose-methanol-choline oxidoreductase N-terminal" evidence="8">
    <location>
        <begin position="77"/>
        <end position="100"/>
    </location>
</feature>
<dbReference type="SUPFAM" id="SSF51905">
    <property type="entry name" value="FAD/NAD(P)-binding domain"/>
    <property type="match status" value="1"/>
</dbReference>
<dbReference type="PANTHER" id="PTHR11552">
    <property type="entry name" value="GLUCOSE-METHANOL-CHOLINE GMC OXIDOREDUCTASE"/>
    <property type="match status" value="1"/>
</dbReference>
<dbReference type="PROSITE" id="PS00624">
    <property type="entry name" value="GMC_OXRED_2"/>
    <property type="match status" value="1"/>
</dbReference>
<feature type="binding site" evidence="5">
    <location>
        <position position="216"/>
    </location>
    <ligand>
        <name>FAD</name>
        <dbReference type="ChEBI" id="CHEBI:57692"/>
    </ligand>
</feature>
<evidence type="ECO:0000256" key="7">
    <source>
        <dbReference type="SAM" id="MobiDB-lite"/>
    </source>
</evidence>
<accession>A0A1H8VYW9</accession>
<evidence type="ECO:0000256" key="2">
    <source>
        <dbReference type="ARBA" id="ARBA00010790"/>
    </source>
</evidence>
<evidence type="ECO:0000313" key="11">
    <source>
        <dbReference type="Proteomes" id="UP000198960"/>
    </source>
</evidence>
<keyword evidence="4 5" id="KW-0274">FAD</keyword>
<dbReference type="STRING" id="673521.SAMN05660991_03876"/>
<reference evidence="11" key="1">
    <citation type="submission" date="2016-10" db="EMBL/GenBank/DDBJ databases">
        <authorList>
            <person name="Varghese N."/>
            <person name="Submissions S."/>
        </authorList>
    </citation>
    <scope>NUCLEOTIDE SEQUENCE [LARGE SCALE GENOMIC DNA]</scope>
    <source>
        <strain evidence="11">DSM 45413</strain>
    </source>
</reference>